<proteinExistence type="predicted"/>
<keyword evidence="2" id="KW-0813">Transport</keyword>
<dbReference type="Gene3D" id="1.20.1250.20">
    <property type="entry name" value="MFS general substrate transporter like domains"/>
    <property type="match status" value="2"/>
</dbReference>
<dbReference type="Pfam" id="PF07690">
    <property type="entry name" value="MFS_1"/>
    <property type="match status" value="2"/>
</dbReference>
<feature type="transmembrane region" description="Helical" evidence="6">
    <location>
        <begin position="275"/>
        <end position="295"/>
    </location>
</feature>
<evidence type="ECO:0000256" key="1">
    <source>
        <dbReference type="ARBA" id="ARBA00004651"/>
    </source>
</evidence>
<dbReference type="EMBL" id="FORT01000008">
    <property type="protein sequence ID" value="SFK06036.1"/>
    <property type="molecule type" value="Genomic_DNA"/>
</dbReference>
<evidence type="ECO:0000256" key="2">
    <source>
        <dbReference type="ARBA" id="ARBA00022448"/>
    </source>
</evidence>
<evidence type="ECO:0000313" key="8">
    <source>
        <dbReference type="EMBL" id="SFK06036.1"/>
    </source>
</evidence>
<keyword evidence="5 6" id="KW-0472">Membrane</keyword>
<dbReference type="InterPro" id="IPR001958">
    <property type="entry name" value="Tet-R_TetA/multi-R_MdtG-like"/>
</dbReference>
<evidence type="ECO:0000256" key="5">
    <source>
        <dbReference type="ARBA" id="ARBA00023136"/>
    </source>
</evidence>
<keyword evidence="4 6" id="KW-1133">Transmembrane helix</keyword>
<evidence type="ECO:0000256" key="3">
    <source>
        <dbReference type="ARBA" id="ARBA00022692"/>
    </source>
</evidence>
<dbReference type="PROSITE" id="PS50850">
    <property type="entry name" value="MFS"/>
    <property type="match status" value="1"/>
</dbReference>
<dbReference type="Proteomes" id="UP000198915">
    <property type="component" value="Unassembled WGS sequence"/>
</dbReference>
<keyword evidence="3 6" id="KW-0812">Transmembrane</keyword>
<accession>A0A1I3WHV7</accession>
<keyword evidence="9" id="KW-1185">Reference proteome</keyword>
<feature type="transmembrane region" description="Helical" evidence="6">
    <location>
        <begin position="335"/>
        <end position="357"/>
    </location>
</feature>
<dbReference type="InterPro" id="IPR036259">
    <property type="entry name" value="MFS_trans_sf"/>
</dbReference>
<dbReference type="PANTHER" id="PTHR23506:SF23">
    <property type="entry name" value="GH10249P"/>
    <property type="match status" value="1"/>
</dbReference>
<feature type="transmembrane region" description="Helical" evidence="6">
    <location>
        <begin position="244"/>
        <end position="268"/>
    </location>
</feature>
<dbReference type="GO" id="GO:0022857">
    <property type="term" value="F:transmembrane transporter activity"/>
    <property type="evidence" value="ECO:0007669"/>
    <property type="project" value="InterPro"/>
</dbReference>
<organism evidence="8 9">
    <name type="scientific">Brevibacillus centrosporus</name>
    <dbReference type="NCBI Taxonomy" id="54910"/>
    <lineage>
        <taxon>Bacteria</taxon>
        <taxon>Bacillati</taxon>
        <taxon>Bacillota</taxon>
        <taxon>Bacilli</taxon>
        <taxon>Bacillales</taxon>
        <taxon>Paenibacillaceae</taxon>
        <taxon>Brevibacillus</taxon>
    </lineage>
</organism>
<dbReference type="InterPro" id="IPR050930">
    <property type="entry name" value="MFS_Vesicular_Transporter"/>
</dbReference>
<evidence type="ECO:0000313" key="9">
    <source>
        <dbReference type="Proteomes" id="UP000198915"/>
    </source>
</evidence>
<dbReference type="PRINTS" id="PR01035">
    <property type="entry name" value="TCRTETA"/>
</dbReference>
<sequence length="405" mass="42594">MTLLPKMTKSQGIGLLFVVLILFIDMLLYSLLIPIVPYFTETLKPSSTMMGILFSSYAIAMLVATPIFGPISDRIGRRIMLLTGLAGLAFSTLLFAFAESLPLLITARFIQGLAAAATWPTALALLADLFPPKSRGAVMGIALTAISSGTLLGAPLGGWLFEASGHRTPFLAAAGFTVLNILLVALFLQEAPARSQSEQLRVSKFLRHPQVAYIAGIVLLAEIALCLLEPTLPNFLTEKLSVTPAMIGLLFAIMTLAYGLLAPVAGALSSRFNPFLLMFIGICVLAVFIPALALANTLWQASLAMALVGAGVGFTLSPTLATLGEIIDRSGSGAYGIAYSLFNMFHAVGMVAGPLAGGILTDILPVSTVLFVVAGSILGLGILLYVFLRLKQGTAVHAGSHDINM</sequence>
<dbReference type="InterPro" id="IPR011701">
    <property type="entry name" value="MFS"/>
</dbReference>
<comment type="subcellular location">
    <subcellularLocation>
        <location evidence="1">Cell membrane</location>
        <topology evidence="1">Multi-pass membrane protein</topology>
    </subcellularLocation>
</comment>
<dbReference type="RefSeq" id="WP_092269151.1">
    <property type="nucleotide sequence ID" value="NZ_FORT01000008.1"/>
</dbReference>
<dbReference type="PANTHER" id="PTHR23506">
    <property type="entry name" value="GH10249P"/>
    <property type="match status" value="1"/>
</dbReference>
<feature type="transmembrane region" description="Helical" evidence="6">
    <location>
        <begin position="12"/>
        <end position="36"/>
    </location>
</feature>
<dbReference type="AlphaFoldDB" id="A0A1I3WHV7"/>
<feature type="transmembrane region" description="Helical" evidence="6">
    <location>
        <begin position="79"/>
        <end position="97"/>
    </location>
</feature>
<dbReference type="GO" id="GO:0005886">
    <property type="term" value="C:plasma membrane"/>
    <property type="evidence" value="ECO:0007669"/>
    <property type="project" value="UniProtKB-SubCell"/>
</dbReference>
<gene>
    <name evidence="8" type="ORF">SAMN05518846_10888</name>
</gene>
<feature type="transmembrane region" description="Helical" evidence="6">
    <location>
        <begin position="48"/>
        <end position="67"/>
    </location>
</feature>
<feature type="transmembrane region" description="Helical" evidence="6">
    <location>
        <begin position="170"/>
        <end position="189"/>
    </location>
</feature>
<evidence type="ECO:0000259" key="7">
    <source>
        <dbReference type="PROSITE" id="PS50850"/>
    </source>
</evidence>
<evidence type="ECO:0000256" key="4">
    <source>
        <dbReference type="ARBA" id="ARBA00022989"/>
    </source>
</evidence>
<dbReference type="SUPFAM" id="SSF103473">
    <property type="entry name" value="MFS general substrate transporter"/>
    <property type="match status" value="1"/>
</dbReference>
<reference evidence="9" key="1">
    <citation type="submission" date="2016-10" db="EMBL/GenBank/DDBJ databases">
        <authorList>
            <person name="Varghese N."/>
            <person name="Submissions S."/>
        </authorList>
    </citation>
    <scope>NUCLEOTIDE SEQUENCE [LARGE SCALE GENOMIC DNA]</scope>
    <source>
        <strain evidence="9">OK042</strain>
    </source>
</reference>
<dbReference type="CDD" id="cd17325">
    <property type="entry name" value="MFS_MdtG_SLC18_like"/>
    <property type="match status" value="1"/>
</dbReference>
<feature type="transmembrane region" description="Helical" evidence="6">
    <location>
        <begin position="363"/>
        <end position="388"/>
    </location>
</feature>
<feature type="transmembrane region" description="Helical" evidence="6">
    <location>
        <begin position="301"/>
        <end position="323"/>
    </location>
</feature>
<dbReference type="STRING" id="1884381.SAMN05518846_10888"/>
<dbReference type="InterPro" id="IPR020846">
    <property type="entry name" value="MFS_dom"/>
</dbReference>
<feature type="domain" description="Major facilitator superfamily (MFS) profile" evidence="7">
    <location>
        <begin position="14"/>
        <end position="393"/>
    </location>
</feature>
<feature type="transmembrane region" description="Helical" evidence="6">
    <location>
        <begin position="210"/>
        <end position="232"/>
    </location>
</feature>
<protein>
    <submittedName>
        <fullName evidence="8">Multidrug resistance protein</fullName>
    </submittedName>
</protein>
<name>A0A1I3WHV7_9BACL</name>
<feature type="transmembrane region" description="Helical" evidence="6">
    <location>
        <begin position="109"/>
        <end position="130"/>
    </location>
</feature>
<feature type="transmembrane region" description="Helical" evidence="6">
    <location>
        <begin position="137"/>
        <end position="158"/>
    </location>
</feature>
<evidence type="ECO:0000256" key="6">
    <source>
        <dbReference type="SAM" id="Phobius"/>
    </source>
</evidence>